<reference evidence="14" key="2">
    <citation type="journal article" date="2021" name="PeerJ">
        <title>Extensive microbial diversity within the chicken gut microbiome revealed by metagenomics and culture.</title>
        <authorList>
            <person name="Gilroy R."/>
            <person name="Ravi A."/>
            <person name="Getino M."/>
            <person name="Pursley I."/>
            <person name="Horton D.L."/>
            <person name="Alikhan N.F."/>
            <person name="Baker D."/>
            <person name="Gharbi K."/>
            <person name="Hall N."/>
            <person name="Watson M."/>
            <person name="Adriaenssens E.M."/>
            <person name="Foster-Nyarko E."/>
            <person name="Jarju S."/>
            <person name="Secka A."/>
            <person name="Antonio M."/>
            <person name="Oren A."/>
            <person name="Chaudhuri R.R."/>
            <person name="La Ragione R."/>
            <person name="Hildebrand F."/>
            <person name="Pallen M.J."/>
        </authorList>
    </citation>
    <scope>NUCLEOTIDE SEQUENCE</scope>
    <source>
        <strain evidence="14">ChiBcec6-7307</strain>
    </source>
</reference>
<dbReference type="PANTHER" id="PTHR21581">
    <property type="entry name" value="D-ALANYL-D-ALANINE CARBOXYPEPTIDASE"/>
    <property type="match status" value="1"/>
</dbReference>
<dbReference type="Pfam" id="PF00768">
    <property type="entry name" value="Peptidase_S11"/>
    <property type="match status" value="1"/>
</dbReference>
<gene>
    <name evidence="14" type="ORF">IAC80_05680</name>
</gene>
<evidence type="ECO:0000256" key="3">
    <source>
        <dbReference type="ARBA" id="ARBA00022801"/>
    </source>
</evidence>
<evidence type="ECO:0000256" key="11">
    <source>
        <dbReference type="SAM" id="Phobius"/>
    </source>
</evidence>
<feature type="coiled-coil region" evidence="10">
    <location>
        <begin position="502"/>
        <end position="550"/>
    </location>
</feature>
<evidence type="ECO:0000256" key="2">
    <source>
        <dbReference type="ARBA" id="ARBA00022729"/>
    </source>
</evidence>
<keyword evidence="5" id="KW-0573">Peptidoglycan synthesis</keyword>
<keyword evidence="6" id="KW-0961">Cell wall biogenesis/degradation</keyword>
<evidence type="ECO:0000256" key="6">
    <source>
        <dbReference type="ARBA" id="ARBA00023316"/>
    </source>
</evidence>
<dbReference type="AlphaFoldDB" id="A0A9D1T8F3"/>
<keyword evidence="4" id="KW-0133">Cell shape</keyword>
<feature type="binding site" evidence="8">
    <location>
        <position position="252"/>
    </location>
    <ligand>
        <name>substrate</name>
    </ligand>
</feature>
<evidence type="ECO:0000256" key="4">
    <source>
        <dbReference type="ARBA" id="ARBA00022960"/>
    </source>
</evidence>
<accession>A0A9D1T8F3</accession>
<evidence type="ECO:0000256" key="12">
    <source>
        <dbReference type="SAM" id="SignalP"/>
    </source>
</evidence>
<feature type="domain" description="Peptidase S11 D-alanyl-D-alanine carboxypeptidase A N-terminal" evidence="13">
    <location>
        <begin position="51"/>
        <end position="280"/>
    </location>
</feature>
<dbReference type="SUPFAM" id="SSF56601">
    <property type="entry name" value="beta-lactamase/transpeptidase-like"/>
    <property type="match status" value="1"/>
</dbReference>
<dbReference type="PRINTS" id="PR00725">
    <property type="entry name" value="DADACBPTASE1"/>
</dbReference>
<evidence type="ECO:0000313" key="15">
    <source>
        <dbReference type="Proteomes" id="UP000886889"/>
    </source>
</evidence>
<sequence length="550" mass="62680">MKKFLFLLAALCLLASIPFTVYGEEEETEYIPEEYYDPVQTNELKGWPQGQAVQAAGAVVMDLDTNAFLYSKNAHEKMYPASITKIMTAMIVLEHTDMEEEITFSEIVYDIESDSSHVGIQPGEKMTIRQALNALMLESANDVANGLAEYVAGSVEAFADLMNEKALSLGCENTHFTNPHGLHNENHYTCAYDMALIAQAAYEMPEFRELVSTTLFYCPETNLTEEERYFVNHHQMIQEDSEYYTDWCKGGKNGFTSDAWNTLVTFGEKNDMRLVCVLLHENGADMAYRETTDLMNYGFDQFSRKQMEKEQAFPTFYQSMKLDYPGIVSWDFQADDLKQPIAVMTEQPIVTIPNSFTGDELTSVVNVSGRGGEISYSYEGWYVGKGSMALTPLVSSVSLPFEKKLDPASITVSANSEIEQTALTVFNQTKEVLSGAYEAVRGYVENNTLMVTGIGIVVLAVLVLVIVILFIRCTRESRIRRRRRQEERERLRMAEEIDRKTASEIEQELREAMEQERLRQERHAARMEAERLEEEKLRETEKIIEEINKK</sequence>
<dbReference type="Proteomes" id="UP000886889">
    <property type="component" value="Unassembled WGS sequence"/>
</dbReference>
<evidence type="ECO:0000256" key="7">
    <source>
        <dbReference type="PIRSR" id="PIRSR618044-1"/>
    </source>
</evidence>
<dbReference type="EMBL" id="DVOS01000047">
    <property type="protein sequence ID" value="HIV23411.1"/>
    <property type="molecule type" value="Genomic_DNA"/>
</dbReference>
<evidence type="ECO:0000256" key="5">
    <source>
        <dbReference type="ARBA" id="ARBA00022984"/>
    </source>
</evidence>
<feature type="signal peptide" evidence="12">
    <location>
        <begin position="1"/>
        <end position="23"/>
    </location>
</feature>
<dbReference type="GO" id="GO:0071555">
    <property type="term" value="P:cell wall organization"/>
    <property type="evidence" value="ECO:0007669"/>
    <property type="project" value="UniProtKB-KW"/>
</dbReference>
<feature type="chain" id="PRO_5038448070" evidence="12">
    <location>
        <begin position="24"/>
        <end position="550"/>
    </location>
</feature>
<keyword evidence="10" id="KW-0175">Coiled coil</keyword>
<dbReference type="PANTHER" id="PTHR21581:SF33">
    <property type="entry name" value="D-ALANYL-D-ALANINE CARBOXYPEPTIDASE DACB"/>
    <property type="match status" value="1"/>
</dbReference>
<dbReference type="InterPro" id="IPR018044">
    <property type="entry name" value="Peptidase_S11"/>
</dbReference>
<evidence type="ECO:0000256" key="9">
    <source>
        <dbReference type="RuleBase" id="RU004016"/>
    </source>
</evidence>
<feature type="active site" description="Acyl-ester intermediate" evidence="7">
    <location>
        <position position="82"/>
    </location>
</feature>
<keyword evidence="14" id="KW-0645">Protease</keyword>
<dbReference type="InterPro" id="IPR001967">
    <property type="entry name" value="Peptidase_S11_N"/>
</dbReference>
<protein>
    <submittedName>
        <fullName evidence="14">D-alanyl-D-alanine carboxypeptidase</fullName>
    </submittedName>
</protein>
<evidence type="ECO:0000256" key="1">
    <source>
        <dbReference type="ARBA" id="ARBA00007164"/>
    </source>
</evidence>
<evidence type="ECO:0000256" key="8">
    <source>
        <dbReference type="PIRSR" id="PIRSR618044-2"/>
    </source>
</evidence>
<keyword evidence="11" id="KW-0472">Membrane</keyword>
<evidence type="ECO:0000313" key="14">
    <source>
        <dbReference type="EMBL" id="HIV23411.1"/>
    </source>
</evidence>
<feature type="active site" evidence="7">
    <location>
        <position position="139"/>
    </location>
</feature>
<feature type="active site" description="Proton acceptor" evidence="7">
    <location>
        <position position="85"/>
    </location>
</feature>
<name>A0A9D1T8F3_9FIRM</name>
<evidence type="ECO:0000256" key="10">
    <source>
        <dbReference type="SAM" id="Coils"/>
    </source>
</evidence>
<keyword evidence="11" id="KW-0812">Transmembrane</keyword>
<keyword evidence="14" id="KW-0121">Carboxypeptidase</keyword>
<proteinExistence type="inferred from homology"/>
<dbReference type="InterPro" id="IPR012338">
    <property type="entry name" value="Beta-lactam/transpept-like"/>
</dbReference>
<evidence type="ECO:0000259" key="13">
    <source>
        <dbReference type="Pfam" id="PF00768"/>
    </source>
</evidence>
<comment type="similarity">
    <text evidence="1 9">Belongs to the peptidase S11 family.</text>
</comment>
<organism evidence="14 15">
    <name type="scientific">Candidatus Merdiplasma excrementigallinarum</name>
    <dbReference type="NCBI Taxonomy" id="2840864"/>
    <lineage>
        <taxon>Bacteria</taxon>
        <taxon>Bacillati</taxon>
        <taxon>Bacillota</taxon>
        <taxon>Clostridia</taxon>
        <taxon>Lachnospirales</taxon>
        <taxon>Lachnospiraceae</taxon>
        <taxon>Lachnospiraceae incertae sedis</taxon>
        <taxon>Candidatus Merdiplasma</taxon>
    </lineage>
</organism>
<reference evidence="14" key="1">
    <citation type="submission" date="2020-10" db="EMBL/GenBank/DDBJ databases">
        <authorList>
            <person name="Gilroy R."/>
        </authorList>
    </citation>
    <scope>NUCLEOTIDE SEQUENCE</scope>
    <source>
        <strain evidence="14">ChiBcec6-7307</strain>
    </source>
</reference>
<dbReference type="GO" id="GO:0009002">
    <property type="term" value="F:serine-type D-Ala-D-Ala carboxypeptidase activity"/>
    <property type="evidence" value="ECO:0007669"/>
    <property type="project" value="InterPro"/>
</dbReference>
<dbReference type="GO" id="GO:0006508">
    <property type="term" value="P:proteolysis"/>
    <property type="evidence" value="ECO:0007669"/>
    <property type="project" value="InterPro"/>
</dbReference>
<keyword evidence="11" id="KW-1133">Transmembrane helix</keyword>
<comment type="caution">
    <text evidence="14">The sequence shown here is derived from an EMBL/GenBank/DDBJ whole genome shotgun (WGS) entry which is preliminary data.</text>
</comment>
<dbReference type="GO" id="GO:0008360">
    <property type="term" value="P:regulation of cell shape"/>
    <property type="evidence" value="ECO:0007669"/>
    <property type="project" value="UniProtKB-KW"/>
</dbReference>
<feature type="transmembrane region" description="Helical" evidence="11">
    <location>
        <begin position="449"/>
        <end position="474"/>
    </location>
</feature>
<dbReference type="Gene3D" id="3.40.710.10">
    <property type="entry name" value="DD-peptidase/beta-lactamase superfamily"/>
    <property type="match status" value="1"/>
</dbReference>
<dbReference type="GO" id="GO:0009252">
    <property type="term" value="P:peptidoglycan biosynthetic process"/>
    <property type="evidence" value="ECO:0007669"/>
    <property type="project" value="UniProtKB-KW"/>
</dbReference>
<keyword evidence="3" id="KW-0378">Hydrolase</keyword>
<keyword evidence="2 12" id="KW-0732">Signal</keyword>